<comment type="caution">
    <text evidence="2">The sequence shown here is derived from an EMBL/GenBank/DDBJ whole genome shotgun (WGS) entry which is preliminary data.</text>
</comment>
<protein>
    <submittedName>
        <fullName evidence="2">Uncharacterized protein</fullName>
    </submittedName>
</protein>
<gene>
    <name evidence="2" type="ORF">GCM10009765_54890</name>
</gene>
<keyword evidence="3" id="KW-1185">Reference proteome</keyword>
<name>A0ABP4U3E1_9ACTN</name>
<evidence type="ECO:0000313" key="3">
    <source>
        <dbReference type="Proteomes" id="UP001500618"/>
    </source>
</evidence>
<organism evidence="2 3">
    <name type="scientific">Fodinicola feengrottensis</name>
    <dbReference type="NCBI Taxonomy" id="435914"/>
    <lineage>
        <taxon>Bacteria</taxon>
        <taxon>Bacillati</taxon>
        <taxon>Actinomycetota</taxon>
        <taxon>Actinomycetes</taxon>
        <taxon>Mycobacteriales</taxon>
        <taxon>Fodinicola</taxon>
    </lineage>
</organism>
<evidence type="ECO:0000313" key="2">
    <source>
        <dbReference type="EMBL" id="GAA1698478.1"/>
    </source>
</evidence>
<feature type="region of interest" description="Disordered" evidence="1">
    <location>
        <begin position="39"/>
        <end position="95"/>
    </location>
</feature>
<evidence type="ECO:0000256" key="1">
    <source>
        <dbReference type="SAM" id="MobiDB-lite"/>
    </source>
</evidence>
<proteinExistence type="predicted"/>
<dbReference type="Proteomes" id="UP001500618">
    <property type="component" value="Unassembled WGS sequence"/>
</dbReference>
<reference evidence="3" key="1">
    <citation type="journal article" date="2019" name="Int. J. Syst. Evol. Microbiol.">
        <title>The Global Catalogue of Microorganisms (GCM) 10K type strain sequencing project: providing services to taxonomists for standard genome sequencing and annotation.</title>
        <authorList>
            <consortium name="The Broad Institute Genomics Platform"/>
            <consortium name="The Broad Institute Genome Sequencing Center for Infectious Disease"/>
            <person name="Wu L."/>
            <person name="Ma J."/>
        </authorList>
    </citation>
    <scope>NUCLEOTIDE SEQUENCE [LARGE SCALE GENOMIC DNA]</scope>
    <source>
        <strain evidence="3">JCM 14718</strain>
    </source>
</reference>
<accession>A0ABP4U3E1</accession>
<sequence length="95" mass="9538">MARAVGNAGIVDEHVQLAVALLYGHRGSVDAGLVSHIQPYASRPAGPGRRDDGVAEGGELGGDLAANAPACSSDECDHVSSLPLPTGPALTPIRS</sequence>
<dbReference type="EMBL" id="BAAANY010000021">
    <property type="protein sequence ID" value="GAA1698478.1"/>
    <property type="molecule type" value="Genomic_DNA"/>
</dbReference>